<dbReference type="PANTHER" id="PTHR36741">
    <property type="entry name" value="OS07G0100500 PROTEIN"/>
    <property type="match status" value="1"/>
</dbReference>
<sequence length="97" mass="10618">MNASNDAAEGRLLAQLTQIFDKQHFEPAEVGMLARCFCIPLVSVLVGKINKQGILLCPTNSKYILKCVSIIDIHFSECASSPLPPAWPPSFVMETIV</sequence>
<gene>
    <name evidence="1" type="ORF">RchiOBHm_Chr1g0313541</name>
</gene>
<accession>A0A2P6S6Z1</accession>
<dbReference type="PANTHER" id="PTHR36741:SF1">
    <property type="entry name" value="OS07G0100500 PROTEIN"/>
    <property type="match status" value="1"/>
</dbReference>
<organism evidence="1 2">
    <name type="scientific">Rosa chinensis</name>
    <name type="common">China rose</name>
    <dbReference type="NCBI Taxonomy" id="74649"/>
    <lineage>
        <taxon>Eukaryota</taxon>
        <taxon>Viridiplantae</taxon>
        <taxon>Streptophyta</taxon>
        <taxon>Embryophyta</taxon>
        <taxon>Tracheophyta</taxon>
        <taxon>Spermatophyta</taxon>
        <taxon>Magnoliopsida</taxon>
        <taxon>eudicotyledons</taxon>
        <taxon>Gunneridae</taxon>
        <taxon>Pentapetalae</taxon>
        <taxon>rosids</taxon>
        <taxon>fabids</taxon>
        <taxon>Rosales</taxon>
        <taxon>Rosaceae</taxon>
        <taxon>Rosoideae</taxon>
        <taxon>Rosoideae incertae sedis</taxon>
        <taxon>Rosa</taxon>
    </lineage>
</organism>
<dbReference type="STRING" id="74649.A0A2P6S6Z1"/>
<dbReference type="EMBL" id="PDCK01000039">
    <property type="protein sequence ID" value="PRQ54435.1"/>
    <property type="molecule type" value="Genomic_DNA"/>
</dbReference>
<proteinExistence type="predicted"/>
<reference evidence="1 2" key="1">
    <citation type="journal article" date="2018" name="Nat. Genet.">
        <title>The Rosa genome provides new insights in the design of modern roses.</title>
        <authorList>
            <person name="Bendahmane M."/>
        </authorList>
    </citation>
    <scope>NUCLEOTIDE SEQUENCE [LARGE SCALE GENOMIC DNA]</scope>
    <source>
        <strain evidence="2">cv. Old Blush</strain>
    </source>
</reference>
<evidence type="ECO:0000313" key="2">
    <source>
        <dbReference type="Proteomes" id="UP000238479"/>
    </source>
</evidence>
<dbReference type="Proteomes" id="UP000238479">
    <property type="component" value="Chromosome 1"/>
</dbReference>
<dbReference type="AlphaFoldDB" id="A0A2P6S6Z1"/>
<comment type="caution">
    <text evidence="1">The sequence shown here is derived from an EMBL/GenBank/DDBJ whole genome shotgun (WGS) entry which is preliminary data.</text>
</comment>
<protein>
    <submittedName>
        <fullName evidence="1">Uncharacterized protein</fullName>
    </submittedName>
</protein>
<evidence type="ECO:0000313" key="1">
    <source>
        <dbReference type="EMBL" id="PRQ54435.1"/>
    </source>
</evidence>
<name>A0A2P6S6Z1_ROSCH</name>
<keyword evidence="2" id="KW-1185">Reference proteome</keyword>
<dbReference type="Gramene" id="PRQ54435">
    <property type="protein sequence ID" value="PRQ54435"/>
    <property type="gene ID" value="RchiOBHm_Chr1g0313541"/>
</dbReference>